<evidence type="ECO:0000313" key="2">
    <source>
        <dbReference type="Proteomes" id="UP000008701"/>
    </source>
</evidence>
<dbReference type="KEGG" id="cph:Cpha266_0104"/>
<reference evidence="1 2" key="1">
    <citation type="submission" date="2006-12" db="EMBL/GenBank/DDBJ databases">
        <title>Complete sequence of Chlorobium phaeobacteroides DSM 266.</title>
        <authorList>
            <consortium name="US DOE Joint Genome Institute"/>
            <person name="Copeland A."/>
            <person name="Lucas S."/>
            <person name="Lapidus A."/>
            <person name="Barry K."/>
            <person name="Detter J.C."/>
            <person name="Glavina del Rio T."/>
            <person name="Hammon N."/>
            <person name="Israni S."/>
            <person name="Pitluck S."/>
            <person name="Goltsman E."/>
            <person name="Schmutz J."/>
            <person name="Larimer F."/>
            <person name="Land M."/>
            <person name="Hauser L."/>
            <person name="Mikhailova N."/>
            <person name="Li T."/>
            <person name="Overmann J."/>
            <person name="Bryant D.A."/>
            <person name="Richardson P."/>
        </authorList>
    </citation>
    <scope>NUCLEOTIDE SEQUENCE [LARGE SCALE GENOMIC DNA]</scope>
    <source>
        <strain evidence="1 2">DSM 266</strain>
    </source>
</reference>
<dbReference type="STRING" id="290317.Cpha266_0104"/>
<proteinExistence type="predicted"/>
<organism evidence="1 2">
    <name type="scientific">Chlorobium phaeobacteroides (strain DSM 266 / SMG 266 / 2430)</name>
    <dbReference type="NCBI Taxonomy" id="290317"/>
    <lineage>
        <taxon>Bacteria</taxon>
        <taxon>Pseudomonadati</taxon>
        <taxon>Chlorobiota</taxon>
        <taxon>Chlorobiia</taxon>
        <taxon>Chlorobiales</taxon>
        <taxon>Chlorobiaceae</taxon>
        <taxon>Chlorobium/Pelodictyon group</taxon>
        <taxon>Chlorobium</taxon>
    </lineage>
</organism>
<name>A1BCP7_CHLPD</name>
<evidence type="ECO:0000313" key="1">
    <source>
        <dbReference type="EMBL" id="ABL64174.1"/>
    </source>
</evidence>
<dbReference type="HOGENOM" id="CLU_099356_0_0_10"/>
<dbReference type="EMBL" id="CP000492">
    <property type="protein sequence ID" value="ABL64174.1"/>
    <property type="molecule type" value="Genomic_DNA"/>
</dbReference>
<dbReference type="AlphaFoldDB" id="A1BCP7"/>
<keyword evidence="2" id="KW-1185">Reference proteome</keyword>
<protein>
    <submittedName>
        <fullName evidence="1">Uncharacterized protein</fullName>
    </submittedName>
</protein>
<gene>
    <name evidence="1" type="ordered locus">Cpha266_0104</name>
</gene>
<dbReference type="Proteomes" id="UP000008701">
    <property type="component" value="Chromosome"/>
</dbReference>
<accession>A1BCP7</accession>
<sequence>MQYFMNLRSAGRLLTVVGFLLPLLSCGKSPEEKLMEKVIEHSTGQKVDIDADGNKLTIESDGQKMEFQQQQKGVWPADIPSDVPEFSRGKIVAVTRASIPENESWSVVYEDVKTSDIKEYEPRLKERGFTTSATFFSSDEGEHGTVSGQKGKLNVAVMAGSGKASLSVVSEK</sequence>